<dbReference type="InterPro" id="IPR036890">
    <property type="entry name" value="HATPase_C_sf"/>
</dbReference>
<comment type="similarity">
    <text evidence="1 5">Belongs to the DNA mismatch repair MutL/HexB family.</text>
</comment>
<reference evidence="7 8" key="1">
    <citation type="submission" date="2018-12" db="EMBL/GenBank/DDBJ databases">
        <authorList>
            <person name="Chong R.A."/>
        </authorList>
    </citation>
    <scope>NUCLEOTIDE SEQUENCE [LARGE SCALE GENOMIC DNA]</scope>
    <source>
        <strain evidence="7 8">Mga</strain>
    </source>
</reference>
<keyword evidence="7" id="KW-0540">Nuclease</keyword>
<dbReference type="SUPFAM" id="SSF54211">
    <property type="entry name" value="Ribosomal protein S5 domain 2-like"/>
    <property type="match status" value="1"/>
</dbReference>
<gene>
    <name evidence="5 7" type="primary">mutL</name>
    <name evidence="7" type="ORF">D9V72_02900</name>
</gene>
<dbReference type="GO" id="GO:0016887">
    <property type="term" value="F:ATP hydrolysis activity"/>
    <property type="evidence" value="ECO:0007669"/>
    <property type="project" value="InterPro"/>
</dbReference>
<evidence type="ECO:0000313" key="7">
    <source>
        <dbReference type="EMBL" id="QCI22993.1"/>
    </source>
</evidence>
<dbReference type="InterPro" id="IPR014721">
    <property type="entry name" value="Ribsml_uS5_D2-typ_fold_subgr"/>
</dbReference>
<dbReference type="InterPro" id="IPR037198">
    <property type="entry name" value="MutL_C_sf"/>
</dbReference>
<evidence type="ECO:0000256" key="1">
    <source>
        <dbReference type="ARBA" id="ARBA00006082"/>
    </source>
</evidence>
<dbReference type="GO" id="GO:0032300">
    <property type="term" value="C:mismatch repair complex"/>
    <property type="evidence" value="ECO:0007669"/>
    <property type="project" value="InterPro"/>
</dbReference>
<evidence type="ECO:0000256" key="3">
    <source>
        <dbReference type="ARBA" id="ARBA00022763"/>
    </source>
</evidence>
<dbReference type="Proteomes" id="UP000298716">
    <property type="component" value="Chromosome"/>
</dbReference>
<reference evidence="7 8" key="2">
    <citation type="submission" date="2019-05" db="EMBL/GenBank/DDBJ databases">
        <title>Genome evolution of the obligate endosymbiont Buchnera aphidicola.</title>
        <authorList>
            <person name="Moran N.A."/>
        </authorList>
    </citation>
    <scope>NUCLEOTIDE SEQUENCE [LARGE SCALE GENOMIC DNA]</scope>
    <source>
        <strain evidence="7 8">Mga</strain>
    </source>
</reference>
<dbReference type="Pfam" id="PF13589">
    <property type="entry name" value="HATPase_c_3"/>
    <property type="match status" value="1"/>
</dbReference>
<keyword evidence="4 5" id="KW-0234">DNA repair</keyword>
<protein>
    <recommendedName>
        <fullName evidence="2 5">DNA mismatch repair protein MutL</fullName>
    </recommendedName>
</protein>
<sequence>MPIRILPSDLSSQISAGEIIERPASVVKEIIENSIDAGAKNINIVIEKSGFQSIMLNDDGCGIHKKELLLAVCHHATSKINSLSDLDKLTTFGFRGEALASIRAVSRLTLISSNQLHDIAWKIYLEGFSSNHIAVQPIAHPQGTTVLVESLFYNMPVRLKFLKNKKLEFIKILEIVKKIALSYFHINFSLKHNNRLIVQYNSINHKKNKINRLKDILNIVDINQFIEITEKKYNLHLFGWIANPYNYKKLKKIQYCYINNRYVYNNIFMNAVRSAYYKISVKIDLSFILYLNISPSDIDVNIHPSKSEIKFHKPNVVYTFIYQTLLYHLKKYKKQYFLNNNFCEKQNNAYQQKQSNLDSLHFIFFTLMPLFFLRKNFSGSFNSEKKYNHRILNISSGKYQCSIGKLLIITHKYYGLIYNRNNFSLISFPLAKAIVRREKLQNDIKQKSTLQCFLSNIKVNITSQEHLILLHNKEILLKIGFHLIFEKKYVILSSIPIFLKKRNIYLIISDFFAFLFFKKQVLISEIINWFYINVFIESKNWTRSNGIAVLLEMEYFCPLLLINPPPKLLQKININRALCMLKI</sequence>
<dbReference type="NCBIfam" id="TIGR00585">
    <property type="entry name" value="mutl"/>
    <property type="match status" value="1"/>
</dbReference>
<dbReference type="AlphaFoldDB" id="A0A4D6Y2Q5"/>
<dbReference type="InterPro" id="IPR042121">
    <property type="entry name" value="MutL_C_regsub"/>
</dbReference>
<dbReference type="InterPro" id="IPR038973">
    <property type="entry name" value="MutL/Mlh/Pms-like"/>
</dbReference>
<dbReference type="Gene3D" id="3.30.1540.20">
    <property type="entry name" value="MutL, C-terminal domain, dimerisation subdomain"/>
    <property type="match status" value="1"/>
</dbReference>
<dbReference type="InterPro" id="IPR002099">
    <property type="entry name" value="MutL/Mlh/PMS"/>
</dbReference>
<organism evidence="7 8">
    <name type="scientific">Buchnera aphidicola</name>
    <name type="common">Macrosiphum gaurae</name>
    <dbReference type="NCBI Taxonomy" id="2315801"/>
    <lineage>
        <taxon>Bacteria</taxon>
        <taxon>Pseudomonadati</taxon>
        <taxon>Pseudomonadota</taxon>
        <taxon>Gammaproteobacteria</taxon>
        <taxon>Enterobacterales</taxon>
        <taxon>Erwiniaceae</taxon>
        <taxon>Buchnera</taxon>
    </lineage>
</organism>
<evidence type="ECO:0000256" key="2">
    <source>
        <dbReference type="ARBA" id="ARBA00021975"/>
    </source>
</evidence>
<proteinExistence type="inferred from homology"/>
<dbReference type="PROSITE" id="PS00058">
    <property type="entry name" value="DNA_MISMATCH_REPAIR_1"/>
    <property type="match status" value="1"/>
</dbReference>
<dbReference type="PANTHER" id="PTHR10073:SF12">
    <property type="entry name" value="DNA MISMATCH REPAIR PROTEIN MLH1"/>
    <property type="match status" value="1"/>
</dbReference>
<dbReference type="Pfam" id="PF08676">
    <property type="entry name" value="MutL_C"/>
    <property type="match status" value="1"/>
</dbReference>
<dbReference type="OrthoDB" id="9763467at2"/>
<feature type="domain" description="DNA mismatch repair protein S5" evidence="6">
    <location>
        <begin position="213"/>
        <end position="330"/>
    </location>
</feature>
<dbReference type="HAMAP" id="MF_00149">
    <property type="entry name" value="DNA_mis_repair"/>
    <property type="match status" value="1"/>
</dbReference>
<keyword evidence="3 5" id="KW-0227">DNA damage</keyword>
<dbReference type="SUPFAM" id="SSF55874">
    <property type="entry name" value="ATPase domain of HSP90 chaperone/DNA topoisomerase II/histidine kinase"/>
    <property type="match status" value="1"/>
</dbReference>
<dbReference type="InterPro" id="IPR020568">
    <property type="entry name" value="Ribosomal_Su5_D2-typ_SF"/>
</dbReference>
<evidence type="ECO:0000256" key="4">
    <source>
        <dbReference type="ARBA" id="ARBA00023204"/>
    </source>
</evidence>
<comment type="function">
    <text evidence="5">This protein is involved in the repair of mismatches in DNA. It is required for dam-dependent methyl-directed DNA mismatch repair. May act as a 'molecular matchmaker', a protein that promotes the formation of a stable complex between two or more DNA-binding proteins in an ATP-dependent manner without itself being part of a final effector complex.</text>
</comment>
<dbReference type="Pfam" id="PF01119">
    <property type="entry name" value="DNA_mis_repair"/>
    <property type="match status" value="1"/>
</dbReference>
<keyword evidence="7" id="KW-0255">Endonuclease</keyword>
<dbReference type="InterPro" id="IPR020667">
    <property type="entry name" value="DNA_mismatch_repair_MutL"/>
</dbReference>
<dbReference type="GO" id="GO:0030983">
    <property type="term" value="F:mismatched DNA binding"/>
    <property type="evidence" value="ECO:0007669"/>
    <property type="project" value="InterPro"/>
</dbReference>
<evidence type="ECO:0000313" key="8">
    <source>
        <dbReference type="Proteomes" id="UP000298716"/>
    </source>
</evidence>
<dbReference type="Gene3D" id="3.30.565.10">
    <property type="entry name" value="Histidine kinase-like ATPase, C-terminal domain"/>
    <property type="match status" value="1"/>
</dbReference>
<dbReference type="EMBL" id="CP034867">
    <property type="protein sequence ID" value="QCI22993.1"/>
    <property type="molecule type" value="Genomic_DNA"/>
</dbReference>
<evidence type="ECO:0000256" key="5">
    <source>
        <dbReference type="HAMAP-Rule" id="MF_00149"/>
    </source>
</evidence>
<dbReference type="GO" id="GO:0004519">
    <property type="term" value="F:endonuclease activity"/>
    <property type="evidence" value="ECO:0007669"/>
    <property type="project" value="UniProtKB-KW"/>
</dbReference>
<dbReference type="InterPro" id="IPR042120">
    <property type="entry name" value="MutL_C_dimsub"/>
</dbReference>
<dbReference type="GO" id="GO:0005524">
    <property type="term" value="F:ATP binding"/>
    <property type="evidence" value="ECO:0007669"/>
    <property type="project" value="InterPro"/>
</dbReference>
<dbReference type="InterPro" id="IPR013507">
    <property type="entry name" value="DNA_mismatch_S5_2-like"/>
</dbReference>
<dbReference type="GO" id="GO:0006298">
    <property type="term" value="P:mismatch repair"/>
    <property type="evidence" value="ECO:0007669"/>
    <property type="project" value="UniProtKB-UniRule"/>
</dbReference>
<dbReference type="FunFam" id="3.30.565.10:FF:000003">
    <property type="entry name" value="DNA mismatch repair endonuclease MutL"/>
    <property type="match status" value="1"/>
</dbReference>
<dbReference type="RefSeq" id="WP_158355345.1">
    <property type="nucleotide sequence ID" value="NZ_CP034867.1"/>
</dbReference>
<dbReference type="InterPro" id="IPR014790">
    <property type="entry name" value="MutL_C"/>
</dbReference>
<evidence type="ECO:0000259" key="6">
    <source>
        <dbReference type="SMART" id="SM01340"/>
    </source>
</evidence>
<dbReference type="CDD" id="cd16926">
    <property type="entry name" value="HATPase_MutL-MLH-PMS-like"/>
    <property type="match status" value="1"/>
</dbReference>
<dbReference type="PANTHER" id="PTHR10073">
    <property type="entry name" value="DNA MISMATCH REPAIR PROTEIN MLH, PMS, MUTL"/>
    <property type="match status" value="1"/>
</dbReference>
<keyword evidence="7" id="KW-0378">Hydrolase</keyword>
<dbReference type="SMART" id="SM01340">
    <property type="entry name" value="DNA_mis_repair"/>
    <property type="match status" value="1"/>
</dbReference>
<name>A0A4D6Y2Q5_9GAMM</name>
<dbReference type="Gene3D" id="3.30.1370.100">
    <property type="entry name" value="MutL, C-terminal domain, regulatory subdomain"/>
    <property type="match status" value="1"/>
</dbReference>
<dbReference type="Gene3D" id="3.30.230.10">
    <property type="match status" value="1"/>
</dbReference>
<dbReference type="SUPFAM" id="SSF118116">
    <property type="entry name" value="DNA mismatch repair protein MutL"/>
    <property type="match status" value="1"/>
</dbReference>
<accession>A0A4D6Y2Q5</accession>
<dbReference type="InterPro" id="IPR014762">
    <property type="entry name" value="DNA_mismatch_repair_CS"/>
</dbReference>
<dbReference type="GO" id="GO:0140664">
    <property type="term" value="F:ATP-dependent DNA damage sensor activity"/>
    <property type="evidence" value="ECO:0007669"/>
    <property type="project" value="InterPro"/>
</dbReference>